<feature type="region of interest" description="Disordered" evidence="8">
    <location>
        <begin position="376"/>
        <end position="431"/>
    </location>
</feature>
<evidence type="ECO:0000313" key="11">
    <source>
        <dbReference type="EMBL" id="GJE94670.1"/>
    </source>
</evidence>
<evidence type="ECO:0000256" key="3">
    <source>
        <dbReference type="ARBA" id="ARBA00022448"/>
    </source>
</evidence>
<accession>A0A9P3GGR7</accession>
<keyword evidence="7 9" id="KW-0472">Membrane</keyword>
<dbReference type="Pfam" id="PF02040">
    <property type="entry name" value="ArsB"/>
    <property type="match status" value="1"/>
</dbReference>
<evidence type="ECO:0000256" key="9">
    <source>
        <dbReference type="SAM" id="Phobius"/>
    </source>
</evidence>
<keyword evidence="3" id="KW-0813">Transport</keyword>
<keyword evidence="5 9" id="KW-0812">Transmembrane</keyword>
<evidence type="ECO:0000313" key="12">
    <source>
        <dbReference type="Proteomes" id="UP000703269"/>
    </source>
</evidence>
<evidence type="ECO:0000259" key="10">
    <source>
        <dbReference type="Pfam" id="PF03600"/>
    </source>
</evidence>
<dbReference type="PANTHER" id="PTHR43302">
    <property type="entry name" value="TRANSPORTER ARSB-RELATED"/>
    <property type="match status" value="1"/>
</dbReference>
<feature type="transmembrane region" description="Helical" evidence="9">
    <location>
        <begin position="208"/>
        <end position="226"/>
    </location>
</feature>
<name>A0A9P3GGR7_9APHY</name>
<dbReference type="EMBL" id="BPQB01000042">
    <property type="protein sequence ID" value="GJE94670.1"/>
    <property type="molecule type" value="Genomic_DNA"/>
</dbReference>
<keyword evidence="6 9" id="KW-1133">Transmembrane helix</keyword>
<feature type="transmembrane region" description="Helical" evidence="9">
    <location>
        <begin position="303"/>
        <end position="327"/>
    </location>
</feature>
<dbReference type="PANTHER" id="PTHR43302:SF5">
    <property type="entry name" value="TRANSPORTER ARSB-RELATED"/>
    <property type="match status" value="1"/>
</dbReference>
<comment type="caution">
    <text evidence="11">The sequence shown here is derived from an EMBL/GenBank/DDBJ whole genome shotgun (WGS) entry which is preliminary data.</text>
</comment>
<feature type="transmembrane region" description="Helical" evidence="9">
    <location>
        <begin position="464"/>
        <end position="486"/>
    </location>
</feature>
<protein>
    <recommendedName>
        <fullName evidence="10">Citrate transporter-like domain-containing protein</fullName>
    </recommendedName>
</protein>
<evidence type="ECO:0000256" key="1">
    <source>
        <dbReference type="ARBA" id="ARBA00004651"/>
    </source>
</evidence>
<feature type="transmembrane region" description="Helical" evidence="9">
    <location>
        <begin position="555"/>
        <end position="579"/>
    </location>
</feature>
<evidence type="ECO:0000256" key="8">
    <source>
        <dbReference type="SAM" id="MobiDB-lite"/>
    </source>
</evidence>
<evidence type="ECO:0000256" key="4">
    <source>
        <dbReference type="ARBA" id="ARBA00022475"/>
    </source>
</evidence>
<organism evidence="11 12">
    <name type="scientific">Phanerochaete sordida</name>
    <dbReference type="NCBI Taxonomy" id="48140"/>
    <lineage>
        <taxon>Eukaryota</taxon>
        <taxon>Fungi</taxon>
        <taxon>Dikarya</taxon>
        <taxon>Basidiomycota</taxon>
        <taxon>Agaricomycotina</taxon>
        <taxon>Agaricomycetes</taxon>
        <taxon>Polyporales</taxon>
        <taxon>Phanerochaetaceae</taxon>
        <taxon>Phanerochaete</taxon>
    </lineage>
</organism>
<proteinExistence type="inferred from homology"/>
<dbReference type="InterPro" id="IPR000802">
    <property type="entry name" value="Arsenical_pump_ArsB"/>
</dbReference>
<feature type="transmembrane region" description="Helical" evidence="9">
    <location>
        <begin position="168"/>
        <end position="196"/>
    </location>
</feature>
<feature type="region of interest" description="Disordered" evidence="8">
    <location>
        <begin position="351"/>
        <end position="370"/>
    </location>
</feature>
<keyword evidence="12" id="KW-1185">Reference proteome</keyword>
<reference evidence="11 12" key="1">
    <citation type="submission" date="2021-08" db="EMBL/GenBank/DDBJ databases">
        <title>Draft Genome Sequence of Phanerochaete sordida strain YK-624.</title>
        <authorList>
            <person name="Mori T."/>
            <person name="Dohra H."/>
            <person name="Suzuki T."/>
            <person name="Kawagishi H."/>
            <person name="Hirai H."/>
        </authorList>
    </citation>
    <scope>NUCLEOTIDE SEQUENCE [LARGE SCALE GENOMIC DNA]</scope>
    <source>
        <strain evidence="11 12">YK-624</strain>
    </source>
</reference>
<comment type="similarity">
    <text evidence="2">Belongs to the CitM (TC 2.A.11) transporter family.</text>
</comment>
<dbReference type="Pfam" id="PF03600">
    <property type="entry name" value="CitMHS"/>
    <property type="match status" value="1"/>
</dbReference>
<dbReference type="Proteomes" id="UP000703269">
    <property type="component" value="Unassembled WGS sequence"/>
</dbReference>
<gene>
    <name evidence="11" type="ORF">PsYK624_108410</name>
</gene>
<feature type="transmembrane region" description="Helical" evidence="9">
    <location>
        <begin position="128"/>
        <end position="156"/>
    </location>
</feature>
<evidence type="ECO:0000256" key="7">
    <source>
        <dbReference type="ARBA" id="ARBA00023136"/>
    </source>
</evidence>
<comment type="subcellular location">
    <subcellularLocation>
        <location evidence="1">Cell membrane</location>
        <topology evidence="1">Multi-pass membrane protein</topology>
    </subcellularLocation>
</comment>
<feature type="transmembrane region" description="Helical" evidence="9">
    <location>
        <begin position="599"/>
        <end position="621"/>
    </location>
</feature>
<evidence type="ECO:0000256" key="6">
    <source>
        <dbReference type="ARBA" id="ARBA00022989"/>
    </source>
</evidence>
<feature type="transmembrane region" description="Helical" evidence="9">
    <location>
        <begin position="33"/>
        <end position="53"/>
    </location>
</feature>
<feature type="compositionally biased region" description="Pro residues" evidence="8">
    <location>
        <begin position="402"/>
        <end position="416"/>
    </location>
</feature>
<dbReference type="GO" id="GO:0005886">
    <property type="term" value="C:plasma membrane"/>
    <property type="evidence" value="ECO:0007669"/>
    <property type="project" value="UniProtKB-SubCell"/>
</dbReference>
<feature type="transmembrane region" description="Helical" evidence="9">
    <location>
        <begin position="247"/>
        <end position="269"/>
    </location>
</feature>
<evidence type="ECO:0000256" key="2">
    <source>
        <dbReference type="ARBA" id="ARBA00009843"/>
    </source>
</evidence>
<dbReference type="AlphaFoldDB" id="A0A9P3GGR7"/>
<feature type="compositionally biased region" description="Low complexity" evidence="8">
    <location>
        <begin position="417"/>
        <end position="426"/>
    </location>
</feature>
<evidence type="ECO:0000256" key="5">
    <source>
        <dbReference type="ARBA" id="ARBA00022692"/>
    </source>
</evidence>
<dbReference type="InterPro" id="IPR004680">
    <property type="entry name" value="Cit_transptr-like_dom"/>
</dbReference>
<feature type="transmembrane region" description="Helical" evidence="9">
    <location>
        <begin position="87"/>
        <end position="108"/>
    </location>
</feature>
<dbReference type="GO" id="GO:0015105">
    <property type="term" value="F:arsenite transmembrane transporter activity"/>
    <property type="evidence" value="ECO:0007669"/>
    <property type="project" value="InterPro"/>
</dbReference>
<dbReference type="OrthoDB" id="442352at2759"/>
<keyword evidence="4" id="KW-1003">Cell membrane</keyword>
<feature type="domain" description="Citrate transporter-like" evidence="10">
    <location>
        <begin position="104"/>
        <end position="348"/>
    </location>
</feature>
<feature type="transmembrane region" description="Helical" evidence="9">
    <location>
        <begin position="506"/>
        <end position="534"/>
    </location>
</feature>
<sequence>MTVLVVRDADTETVDAAVRASSASESGGNVGNWAAILVMVMFVLSNIAVIFPLRIPIPFLLTNPVINLLVKHRIIPPRMRGPRRFQIHLNFITVPLTCVLILLACKAIDGEVLKRGILGADGVKPINIMALFISLAYMAISLDFMGLLRFSAFWVARKGGSSGKRLYLYLYLFFLVCGVIVGNDPVILSGTAFLAYFTRVTGIAPPTAWIFSQFAAANMASVVLVSSNPTNLVLSGAFGLSFVKYTAHVILPFLAAAVLVYPVLLFALFRKRGLIPTTLGLELDERDSSAAASGTLVDKHGAIFGSILLATTLAVLVGTSTIGVSVWQVTVPPALVMLLRDGVHDWMARHRDTPARPHAPRTESLASQRARAAGEFPLTELSRNDASSQTVVEGEDITEVPRTPPSPAPPATPSPPTSAESTAVSTRASSPAPRATLAERCGARLQALCAAFPTVTTIASRLPLALLPFAFLMFVLVQALSSQGWVQVFARWWAAWVARTGTLGAIGGMGFLACVFCNICGTNIGATILLARVLQDWLASGAAGAGDARTRDGAIFALAVGSNYGAFTLTFSASLAGLLWRQILRDKGIHVRAAQFLLLNAPIALVAMLASSAVLVGQVYITHRNDKSV</sequence>